<comment type="caution">
    <text evidence="5">The sequence shown here is derived from an EMBL/GenBank/DDBJ whole genome shotgun (WGS) entry which is preliminary data.</text>
</comment>
<dbReference type="EMBL" id="MODZ01000007">
    <property type="protein sequence ID" value="OIJ35768.1"/>
    <property type="molecule type" value="Genomic_DNA"/>
</dbReference>
<reference evidence="5 6" key="1">
    <citation type="submission" date="2016-10" db="EMBL/GenBank/DDBJ databases">
        <title>Draft genome sequence of strain LCT isolated from the Shenzhou X spacecraft of China.</title>
        <authorList>
            <person name="Huang B."/>
        </authorList>
    </citation>
    <scope>NUCLEOTIDE SEQUENCE [LARGE SCALE GENOMIC DNA]</scope>
    <source>
        <strain evidence="5 6">LCT-H5</strain>
    </source>
</reference>
<keyword evidence="1" id="KW-0813">Transport</keyword>
<dbReference type="Gene3D" id="3.40.50.300">
    <property type="entry name" value="P-loop containing nucleotide triphosphate hydrolases"/>
    <property type="match status" value="1"/>
</dbReference>
<dbReference type="PROSITE" id="PS50893">
    <property type="entry name" value="ABC_TRANSPORTER_2"/>
    <property type="match status" value="1"/>
</dbReference>
<sequence length="245" mass="27300">MSIRVSGLDKEFAGREVLHGVDLEVGQGEFLVLLGASGCGKSTLLHLMAGLELPTRGWLELPARGCAFMFQEASLYPWLTAAGNVELALRVRGLPRARRREEAAQLLELVRLGGHAGHRPHQLSGGMRQRVSLARSLAQDRPVLLMDEPFSALDEITREHLHEQLRQIWRETGRTIVFVTHSVAEAVALGQRIVLLRPRPGRIGREWTVPEHRRSGPGRSVLEREIGEAMQEVTDEDDGVGRWVI</sequence>
<dbReference type="InterPro" id="IPR017871">
    <property type="entry name" value="ABC_transporter-like_CS"/>
</dbReference>
<gene>
    <name evidence="5" type="ORF">BK826_06335</name>
</gene>
<dbReference type="InterPro" id="IPR003593">
    <property type="entry name" value="AAA+_ATPase"/>
</dbReference>
<dbReference type="GO" id="GO:0016887">
    <property type="term" value="F:ATP hydrolysis activity"/>
    <property type="evidence" value="ECO:0007669"/>
    <property type="project" value="InterPro"/>
</dbReference>
<dbReference type="SMART" id="SM00382">
    <property type="entry name" value="AAA"/>
    <property type="match status" value="1"/>
</dbReference>
<organism evidence="5 6">
    <name type="scientific">Rothia kristinae</name>
    <dbReference type="NCBI Taxonomy" id="37923"/>
    <lineage>
        <taxon>Bacteria</taxon>
        <taxon>Bacillati</taxon>
        <taxon>Actinomycetota</taxon>
        <taxon>Actinomycetes</taxon>
        <taxon>Micrococcales</taxon>
        <taxon>Micrococcaceae</taxon>
        <taxon>Rothia</taxon>
    </lineage>
</organism>
<evidence type="ECO:0000256" key="3">
    <source>
        <dbReference type="ARBA" id="ARBA00022840"/>
    </source>
</evidence>
<dbReference type="InterPro" id="IPR003439">
    <property type="entry name" value="ABC_transporter-like_ATP-bd"/>
</dbReference>
<protein>
    <submittedName>
        <fullName evidence="5">Sulfate ABC transporter ATP-binding protein</fullName>
    </submittedName>
</protein>
<keyword evidence="3 5" id="KW-0067">ATP-binding</keyword>
<dbReference type="OrthoDB" id="8773773at2"/>
<evidence type="ECO:0000256" key="1">
    <source>
        <dbReference type="ARBA" id="ARBA00022448"/>
    </source>
</evidence>
<evidence type="ECO:0000313" key="5">
    <source>
        <dbReference type="EMBL" id="OIJ35768.1"/>
    </source>
</evidence>
<evidence type="ECO:0000259" key="4">
    <source>
        <dbReference type="PROSITE" id="PS50893"/>
    </source>
</evidence>
<evidence type="ECO:0000256" key="2">
    <source>
        <dbReference type="ARBA" id="ARBA00022741"/>
    </source>
</evidence>
<evidence type="ECO:0000313" key="6">
    <source>
        <dbReference type="Proteomes" id="UP000179540"/>
    </source>
</evidence>
<dbReference type="InterPro" id="IPR027417">
    <property type="entry name" value="P-loop_NTPase"/>
</dbReference>
<dbReference type="CDD" id="cd03293">
    <property type="entry name" value="ABC_NrtD_SsuB_transporters"/>
    <property type="match status" value="1"/>
</dbReference>
<accession>A0A1S2MZI8</accession>
<dbReference type="Pfam" id="PF00005">
    <property type="entry name" value="ABC_tran"/>
    <property type="match status" value="1"/>
</dbReference>
<dbReference type="Proteomes" id="UP000179540">
    <property type="component" value="Unassembled WGS sequence"/>
</dbReference>
<dbReference type="SUPFAM" id="SSF52540">
    <property type="entry name" value="P-loop containing nucleoside triphosphate hydrolases"/>
    <property type="match status" value="1"/>
</dbReference>
<dbReference type="AlphaFoldDB" id="A0A1S2MZI8"/>
<dbReference type="PANTHER" id="PTHR42788:SF13">
    <property type="entry name" value="ALIPHATIC SULFONATES IMPORT ATP-BINDING PROTEIN SSUB"/>
    <property type="match status" value="1"/>
</dbReference>
<dbReference type="InterPro" id="IPR050166">
    <property type="entry name" value="ABC_transporter_ATP-bind"/>
</dbReference>
<dbReference type="GO" id="GO:0005524">
    <property type="term" value="F:ATP binding"/>
    <property type="evidence" value="ECO:0007669"/>
    <property type="project" value="UniProtKB-KW"/>
</dbReference>
<feature type="domain" description="ABC transporter" evidence="4">
    <location>
        <begin position="3"/>
        <end position="223"/>
    </location>
</feature>
<dbReference type="PANTHER" id="PTHR42788">
    <property type="entry name" value="TAURINE IMPORT ATP-BINDING PROTEIN-RELATED"/>
    <property type="match status" value="1"/>
</dbReference>
<keyword evidence="2" id="KW-0547">Nucleotide-binding</keyword>
<dbReference type="PROSITE" id="PS00211">
    <property type="entry name" value="ABC_TRANSPORTER_1"/>
    <property type="match status" value="1"/>
</dbReference>
<dbReference type="RefSeq" id="WP_075514988.1">
    <property type="nucleotide sequence ID" value="NZ_MODZ01000007.1"/>
</dbReference>
<proteinExistence type="predicted"/>
<name>A0A1S2MZI8_9MICC</name>